<protein>
    <submittedName>
        <fullName evidence="1">Uncharacterized protein</fullName>
    </submittedName>
</protein>
<accession>A0A060WMW2</accession>
<proteinExistence type="predicted"/>
<dbReference type="EMBL" id="FR904624">
    <property type="protein sequence ID" value="CDQ68377.1"/>
    <property type="molecule type" value="Genomic_DNA"/>
</dbReference>
<organism evidence="1 2">
    <name type="scientific">Oncorhynchus mykiss</name>
    <name type="common">Rainbow trout</name>
    <name type="synonym">Salmo gairdneri</name>
    <dbReference type="NCBI Taxonomy" id="8022"/>
    <lineage>
        <taxon>Eukaryota</taxon>
        <taxon>Metazoa</taxon>
        <taxon>Chordata</taxon>
        <taxon>Craniata</taxon>
        <taxon>Vertebrata</taxon>
        <taxon>Euteleostomi</taxon>
        <taxon>Actinopterygii</taxon>
        <taxon>Neopterygii</taxon>
        <taxon>Teleostei</taxon>
        <taxon>Protacanthopterygii</taxon>
        <taxon>Salmoniformes</taxon>
        <taxon>Salmonidae</taxon>
        <taxon>Salmoninae</taxon>
        <taxon>Oncorhynchus</taxon>
    </lineage>
</organism>
<dbReference type="GO" id="GO:0043161">
    <property type="term" value="P:proteasome-mediated ubiquitin-dependent protein catabolic process"/>
    <property type="evidence" value="ECO:0007669"/>
    <property type="project" value="TreeGrafter"/>
</dbReference>
<sequence length="84" mass="9402">MLAESKYSLVQGLADECQAALQNKESYEPFCKLPLVTSSKENHRLIATSNKPTVKLLHNKSNDKYSYTRLPLPSLQAVTLMTTC</sequence>
<dbReference type="GO" id="GO:0035024">
    <property type="term" value="P:negative regulation of Rho protein signal transduction"/>
    <property type="evidence" value="ECO:0007669"/>
    <property type="project" value="TreeGrafter"/>
</dbReference>
<dbReference type="AlphaFoldDB" id="A0A060WMW2"/>
<gene>
    <name evidence="1" type="ORF">GSONMT00030638001</name>
</gene>
<reference evidence="1 2" key="1">
    <citation type="journal article" date="2014" name="Nat. Commun.">
        <title>The rainbow trout genome provides novel insights into evolution after whole-genome duplication in vertebrates.</title>
        <authorList>
            <person name="Berthelot C."/>
            <person name="Brunet F."/>
            <person name="Chalopin D."/>
            <person name="Juanchich A."/>
            <person name="Bernard M."/>
            <person name="Noel B."/>
            <person name="Bento P."/>
            <person name="Da Silva C."/>
            <person name="Labadie K."/>
            <person name="Alberti A."/>
            <person name="Aury J.M."/>
            <person name="Louis A."/>
            <person name="Dehais P."/>
            <person name="Bardou P."/>
            <person name="Montfort J."/>
            <person name="Klopp C."/>
            <person name="Cabau C."/>
            <person name="Gaspin C."/>
            <person name="Thorgaard G.H."/>
            <person name="Boussaha M."/>
            <person name="Quillet E."/>
            <person name="Guyomard R."/>
            <person name="Galiana D."/>
            <person name="Bobe J."/>
            <person name="Volff J.N."/>
            <person name="Genet C."/>
            <person name="Wincker P."/>
            <person name="Jaillon O."/>
            <person name="Roest Crollius H."/>
            <person name="Guiguen Y."/>
        </authorList>
    </citation>
    <scope>NUCLEOTIDE SEQUENCE [LARGE SCALE GENOMIC DNA]</scope>
</reference>
<evidence type="ECO:0000313" key="2">
    <source>
        <dbReference type="Proteomes" id="UP000193380"/>
    </source>
</evidence>
<dbReference type="GO" id="GO:0004842">
    <property type="term" value="F:ubiquitin-protein transferase activity"/>
    <property type="evidence" value="ECO:0007669"/>
    <property type="project" value="TreeGrafter"/>
</dbReference>
<dbReference type="Proteomes" id="UP000193380">
    <property type="component" value="Chromosome 11"/>
</dbReference>
<name>A0A060WMW2_ONCMY</name>
<dbReference type="STRING" id="8022.A0A060WMW2"/>
<dbReference type="InterPro" id="IPR045068">
    <property type="entry name" value="BACURD1-3"/>
</dbReference>
<dbReference type="GO" id="GO:0016567">
    <property type="term" value="P:protein ubiquitination"/>
    <property type="evidence" value="ECO:0007669"/>
    <property type="project" value="TreeGrafter"/>
</dbReference>
<dbReference type="PANTHER" id="PTHR11145">
    <property type="entry name" value="BTB/POZ DOMAIN-CONTAINING ADAPTER FOR CUL3-MEDIATED RHOA DEGRADATION PROTEIN FAMILY MEMBER"/>
    <property type="match status" value="1"/>
</dbReference>
<dbReference type="PANTHER" id="PTHR11145:SF14">
    <property type="entry name" value="BTB_POZ DOMAIN-CONTAINING ADAPTER FOR CUL3-MEDIATED RHOA DEGRADATION PROTEIN 3"/>
    <property type="match status" value="1"/>
</dbReference>
<evidence type="ECO:0000313" key="1">
    <source>
        <dbReference type="EMBL" id="CDQ68377.1"/>
    </source>
</evidence>
<dbReference type="GO" id="GO:0031463">
    <property type="term" value="C:Cul3-RING ubiquitin ligase complex"/>
    <property type="evidence" value="ECO:0007669"/>
    <property type="project" value="TreeGrafter"/>
</dbReference>
<dbReference type="PaxDb" id="8022-A0A060WMW2"/>